<evidence type="ECO:0000313" key="2">
    <source>
        <dbReference type="EMBL" id="EHP68054.1"/>
    </source>
</evidence>
<reference evidence="2 3" key="1">
    <citation type="submission" date="2012-01" db="EMBL/GenBank/DDBJ databases">
        <title>Improved High-Quality Draft sequence of Metallosphaera yellowstonensis MK1.</title>
        <authorList>
            <consortium name="US DOE Joint Genome Institute"/>
            <person name="Lucas S."/>
            <person name="Han J."/>
            <person name="Cheng J.-F."/>
            <person name="Goodwin L."/>
            <person name="Pitluck S."/>
            <person name="Peters L."/>
            <person name="Teshima H."/>
            <person name="Detter J.C."/>
            <person name="Han C."/>
            <person name="Tapia R."/>
            <person name="Land M."/>
            <person name="Hauser L."/>
            <person name="Kyrpides N."/>
            <person name="Kozubal M."/>
            <person name="Macur R.E."/>
            <person name="Jay Z."/>
            <person name="Inskeep W."/>
            <person name="Woyke T."/>
        </authorList>
    </citation>
    <scope>NUCLEOTIDE SEQUENCE [LARGE SCALE GENOMIC DNA]</scope>
    <source>
        <strain evidence="2 3">MK1</strain>
    </source>
</reference>
<gene>
    <name evidence="2" type="ORF">MetMK1DRAFT_00024770</name>
</gene>
<protein>
    <submittedName>
        <fullName evidence="2">Uncharacterized protein</fullName>
    </submittedName>
</protein>
<keyword evidence="3" id="KW-1185">Reference proteome</keyword>
<proteinExistence type="predicted"/>
<accession>H2C7C8</accession>
<dbReference type="AlphaFoldDB" id="H2C7C8"/>
<dbReference type="EMBL" id="JH597770">
    <property type="protein sequence ID" value="EHP68054.1"/>
    <property type="molecule type" value="Genomic_DNA"/>
</dbReference>
<sequence>MRHPFYHVVTSLVPELLGKDALLNETVAEIERRALEEAERTSPRYARGKEVRRRGYARYRFLKGFKVSLLGRRVVYGVEWVTVRLPVLYRGGERVRTRVEEELLREEGVVLEGPPPALLRVGREVERQALDPGAGGEGGLQVRGRGREVREVEGREEGGPLNRVGTH</sequence>
<dbReference type="eggNOG" id="arCOG04918">
    <property type="taxonomic scope" value="Archaea"/>
</dbReference>
<dbReference type="HOGENOM" id="CLU_1590922_0_0_2"/>
<feature type="region of interest" description="Disordered" evidence="1">
    <location>
        <begin position="130"/>
        <end position="167"/>
    </location>
</feature>
<feature type="compositionally biased region" description="Basic and acidic residues" evidence="1">
    <location>
        <begin position="145"/>
        <end position="158"/>
    </location>
</feature>
<dbReference type="Proteomes" id="UP000003980">
    <property type="component" value="Unassembled WGS sequence"/>
</dbReference>
<evidence type="ECO:0000313" key="3">
    <source>
        <dbReference type="Proteomes" id="UP000003980"/>
    </source>
</evidence>
<dbReference type="STRING" id="671065.MetMK1DRAFT_00024770"/>
<organism evidence="2 3">
    <name type="scientific">Metallosphaera yellowstonensis MK1</name>
    <dbReference type="NCBI Taxonomy" id="671065"/>
    <lineage>
        <taxon>Archaea</taxon>
        <taxon>Thermoproteota</taxon>
        <taxon>Thermoprotei</taxon>
        <taxon>Sulfolobales</taxon>
        <taxon>Sulfolobaceae</taxon>
        <taxon>Metallosphaera</taxon>
    </lineage>
</organism>
<name>H2C7C8_9CREN</name>
<evidence type="ECO:0000256" key="1">
    <source>
        <dbReference type="SAM" id="MobiDB-lite"/>
    </source>
</evidence>